<dbReference type="Gene3D" id="4.10.60.10">
    <property type="entry name" value="Zinc finger, CCHC-type"/>
    <property type="match status" value="1"/>
</dbReference>
<evidence type="ECO:0008006" key="9">
    <source>
        <dbReference type="Google" id="ProtNLM"/>
    </source>
</evidence>
<dbReference type="SUPFAM" id="SSF47823">
    <property type="entry name" value="lambda integrase-like, N-terminal domain"/>
    <property type="match status" value="1"/>
</dbReference>
<dbReference type="SUPFAM" id="SSF48726">
    <property type="entry name" value="Immunoglobulin"/>
    <property type="match status" value="1"/>
</dbReference>
<feature type="compositionally biased region" description="Basic and acidic residues" evidence="4">
    <location>
        <begin position="7"/>
        <end position="21"/>
    </location>
</feature>
<dbReference type="SMART" id="SM00343">
    <property type="entry name" value="ZnF_C2HC"/>
    <property type="match status" value="1"/>
</dbReference>
<feature type="domain" description="Ig-like" evidence="6">
    <location>
        <begin position="520"/>
        <end position="608"/>
    </location>
</feature>
<dbReference type="OrthoDB" id="10028801at2759"/>
<dbReference type="GO" id="GO:0003677">
    <property type="term" value="F:DNA binding"/>
    <property type="evidence" value="ECO:0007669"/>
    <property type="project" value="UniProtKB-KW"/>
</dbReference>
<dbReference type="InterPro" id="IPR036875">
    <property type="entry name" value="Znf_CCHC_sf"/>
</dbReference>
<evidence type="ECO:0000259" key="5">
    <source>
        <dbReference type="PROSITE" id="PS50158"/>
    </source>
</evidence>
<dbReference type="Gene3D" id="1.10.150.130">
    <property type="match status" value="1"/>
</dbReference>
<protein>
    <recommendedName>
        <fullName evidence="9">CCHC-type domain-containing protein</fullName>
    </recommendedName>
</protein>
<dbReference type="InterPro" id="IPR001878">
    <property type="entry name" value="Znf_CCHC"/>
</dbReference>
<evidence type="ECO:0000256" key="3">
    <source>
        <dbReference type="PROSITE-ProRule" id="PRU00047"/>
    </source>
</evidence>
<name>A0A8S3QQW6_MYTED</name>
<dbReference type="Proteomes" id="UP000683360">
    <property type="component" value="Unassembled WGS sequence"/>
</dbReference>
<dbReference type="InterPro" id="IPR052925">
    <property type="entry name" value="Phage_Integrase-like_Recomb"/>
</dbReference>
<keyword evidence="8" id="KW-1185">Reference proteome</keyword>
<sequence length="630" mass="71149">MSDTGSEQDHNATGEDHHDTELTTDGAISLFTSALNNALEKQKESMINHFEARFGKSTKATGVEQTEFTFKSEGIKIQHSFNSERLDKLSAIESCIKLGNVTEVSSIISEEKEVLRKRNKILKIADKHGWDTVKEYLDSPLAENKEDASDLRAAISRAARKRNYKPYNKPDAANSGSSRGKFNSRSFFRGLSQVGGTDGVKETYKCFYCNNPGHFARNCPQRSTPTATFSAPKFQQDQHTGKTQNSWDEKILVNDYILEELKFWYFECESLSFKRIVPMNRMPQRVIFTDASQYAGAGFISNDNKIVHFMFDDQWKQFETYTNDSRFASVIRDLPSFVESARSSATIKKYKCCFKKFEKWCNTCSLECLPATITTVSLYLGGLIQLGSSVAILDSSFYAIKWFHDFHFKHNPCSDKFLGLIYEGGRRLLSKPITKKEPITPDILNRIVLKFGDSSDLKKLRVVVLFLLGFSGFLRYSELANIKMSNIEFYDSYIKICIEKSKTDLYRRGNSVIIAATGDPSDIAIKDATGQKITTIEGKEHTLECRVTSGQPGGNGNITWSTDGALVATNIPSSVVYRLIPQRSDNERLFKCEAFNSEGKKVLESSVQLEVFVRCFYVICIHLNLNSELS</sequence>
<accession>A0A8S3QQW6</accession>
<evidence type="ECO:0000256" key="2">
    <source>
        <dbReference type="ARBA" id="ARBA00023172"/>
    </source>
</evidence>
<dbReference type="GO" id="GO:0008270">
    <property type="term" value="F:zinc ion binding"/>
    <property type="evidence" value="ECO:0007669"/>
    <property type="project" value="UniProtKB-KW"/>
</dbReference>
<evidence type="ECO:0000313" key="7">
    <source>
        <dbReference type="EMBL" id="CAG2197044.1"/>
    </source>
</evidence>
<dbReference type="SUPFAM" id="SSF57756">
    <property type="entry name" value="Retrovirus zinc finger-like domains"/>
    <property type="match status" value="1"/>
</dbReference>
<dbReference type="SUPFAM" id="SSF56349">
    <property type="entry name" value="DNA breaking-rejoining enzymes"/>
    <property type="match status" value="1"/>
</dbReference>
<organism evidence="7 8">
    <name type="scientific">Mytilus edulis</name>
    <name type="common">Blue mussel</name>
    <dbReference type="NCBI Taxonomy" id="6550"/>
    <lineage>
        <taxon>Eukaryota</taxon>
        <taxon>Metazoa</taxon>
        <taxon>Spiralia</taxon>
        <taxon>Lophotrochozoa</taxon>
        <taxon>Mollusca</taxon>
        <taxon>Bivalvia</taxon>
        <taxon>Autobranchia</taxon>
        <taxon>Pteriomorphia</taxon>
        <taxon>Mytilida</taxon>
        <taxon>Mytiloidea</taxon>
        <taxon>Mytilidae</taxon>
        <taxon>Mytilinae</taxon>
        <taxon>Mytilus</taxon>
    </lineage>
</organism>
<dbReference type="PROSITE" id="PS50835">
    <property type="entry name" value="IG_LIKE"/>
    <property type="match status" value="1"/>
</dbReference>
<feature type="domain" description="CCHC-type" evidence="5">
    <location>
        <begin position="205"/>
        <end position="221"/>
    </location>
</feature>
<keyword evidence="3" id="KW-0862">Zinc</keyword>
<keyword evidence="2" id="KW-0233">DNA recombination</keyword>
<dbReference type="InterPro" id="IPR010998">
    <property type="entry name" value="Integrase_recombinase_N"/>
</dbReference>
<keyword evidence="3" id="KW-0479">Metal-binding</keyword>
<dbReference type="InterPro" id="IPR007110">
    <property type="entry name" value="Ig-like_dom"/>
</dbReference>
<evidence type="ECO:0000256" key="1">
    <source>
        <dbReference type="ARBA" id="ARBA00023125"/>
    </source>
</evidence>
<dbReference type="EMBL" id="CAJPWZ010000607">
    <property type="protein sequence ID" value="CAG2197044.1"/>
    <property type="molecule type" value="Genomic_DNA"/>
</dbReference>
<reference evidence="7" key="1">
    <citation type="submission" date="2021-03" db="EMBL/GenBank/DDBJ databases">
        <authorList>
            <person name="Bekaert M."/>
        </authorList>
    </citation>
    <scope>NUCLEOTIDE SEQUENCE</scope>
</reference>
<dbReference type="InterPro" id="IPR036179">
    <property type="entry name" value="Ig-like_dom_sf"/>
</dbReference>
<dbReference type="PROSITE" id="PS50158">
    <property type="entry name" value="ZF_CCHC"/>
    <property type="match status" value="1"/>
</dbReference>
<dbReference type="InterPro" id="IPR013762">
    <property type="entry name" value="Integrase-like_cat_sf"/>
</dbReference>
<proteinExistence type="predicted"/>
<gene>
    <name evidence="7" type="ORF">MEDL_11882</name>
</gene>
<dbReference type="Pfam" id="PF00098">
    <property type="entry name" value="zf-CCHC"/>
    <property type="match status" value="1"/>
</dbReference>
<keyword evidence="1" id="KW-0238">DNA-binding</keyword>
<dbReference type="GO" id="GO:0006310">
    <property type="term" value="P:DNA recombination"/>
    <property type="evidence" value="ECO:0007669"/>
    <property type="project" value="UniProtKB-KW"/>
</dbReference>
<feature type="region of interest" description="Disordered" evidence="4">
    <location>
        <begin position="1"/>
        <end position="22"/>
    </location>
</feature>
<dbReference type="PANTHER" id="PTHR34605:SF4">
    <property type="entry name" value="DNA ADENINE METHYLTRANSFERASE"/>
    <property type="match status" value="1"/>
</dbReference>
<dbReference type="InterPro" id="IPR011010">
    <property type="entry name" value="DNA_brk_join_enz"/>
</dbReference>
<comment type="caution">
    <text evidence="7">The sequence shown here is derived from an EMBL/GenBank/DDBJ whole genome shotgun (WGS) entry which is preliminary data.</text>
</comment>
<keyword evidence="3" id="KW-0863">Zinc-finger</keyword>
<dbReference type="AlphaFoldDB" id="A0A8S3QQW6"/>
<evidence type="ECO:0000259" key="6">
    <source>
        <dbReference type="PROSITE" id="PS50835"/>
    </source>
</evidence>
<dbReference type="GO" id="GO:0015074">
    <property type="term" value="P:DNA integration"/>
    <property type="evidence" value="ECO:0007669"/>
    <property type="project" value="InterPro"/>
</dbReference>
<evidence type="ECO:0000313" key="8">
    <source>
        <dbReference type="Proteomes" id="UP000683360"/>
    </source>
</evidence>
<dbReference type="PANTHER" id="PTHR34605">
    <property type="entry name" value="PHAGE_INTEGRASE DOMAIN-CONTAINING PROTEIN"/>
    <property type="match status" value="1"/>
</dbReference>
<dbReference type="Gene3D" id="1.10.443.10">
    <property type="entry name" value="Intergrase catalytic core"/>
    <property type="match status" value="1"/>
</dbReference>
<evidence type="ECO:0000256" key="4">
    <source>
        <dbReference type="SAM" id="MobiDB-lite"/>
    </source>
</evidence>